<gene>
    <name evidence="7" type="ORF">ACIPEN_01055</name>
</gene>
<dbReference type="Proteomes" id="UP001617427">
    <property type="component" value="Unassembled WGS sequence"/>
</dbReference>
<dbReference type="InterPro" id="IPR050109">
    <property type="entry name" value="HTH-type_TetR-like_transc_reg"/>
</dbReference>
<organism evidence="7 8">
    <name type="scientific">Herbaspirillum chlorophenolicum</name>
    <dbReference type="NCBI Taxonomy" id="211589"/>
    <lineage>
        <taxon>Bacteria</taxon>
        <taxon>Pseudomonadati</taxon>
        <taxon>Pseudomonadota</taxon>
        <taxon>Betaproteobacteria</taxon>
        <taxon>Burkholderiales</taxon>
        <taxon>Oxalobacteraceae</taxon>
        <taxon>Herbaspirillum</taxon>
    </lineage>
</organism>
<dbReference type="EMBL" id="JBIUZV010000001">
    <property type="protein sequence ID" value="MFJ3044391.1"/>
    <property type="molecule type" value="Genomic_DNA"/>
</dbReference>
<accession>A0ABW8EWC9</accession>
<dbReference type="InterPro" id="IPR009057">
    <property type="entry name" value="Homeodomain-like_sf"/>
</dbReference>
<dbReference type="InterPro" id="IPR036271">
    <property type="entry name" value="Tet_transcr_reg_TetR-rel_C_sf"/>
</dbReference>
<reference evidence="7 8" key="1">
    <citation type="submission" date="2024-10" db="EMBL/GenBank/DDBJ databases">
        <title>The Natural Products Discovery Center: Release of the First 8490 Sequenced Strains for Exploring Actinobacteria Biosynthetic Diversity.</title>
        <authorList>
            <person name="Kalkreuter E."/>
            <person name="Kautsar S.A."/>
            <person name="Yang D."/>
            <person name="Bader C.D."/>
            <person name="Teijaro C.N."/>
            <person name="Fluegel L."/>
            <person name="Davis C.M."/>
            <person name="Simpson J.R."/>
            <person name="Lauterbach L."/>
            <person name="Steele A.D."/>
            <person name="Gui C."/>
            <person name="Meng S."/>
            <person name="Li G."/>
            <person name="Viehrig K."/>
            <person name="Ye F."/>
            <person name="Su P."/>
            <person name="Kiefer A.F."/>
            <person name="Nichols A."/>
            <person name="Cepeda A.J."/>
            <person name="Yan W."/>
            <person name="Fan B."/>
            <person name="Jiang Y."/>
            <person name="Adhikari A."/>
            <person name="Zheng C.-J."/>
            <person name="Schuster L."/>
            <person name="Cowan T.M."/>
            <person name="Smanski M.J."/>
            <person name="Chevrette M.G."/>
            <person name="De Carvalho L.P.S."/>
            <person name="Shen B."/>
        </authorList>
    </citation>
    <scope>NUCLEOTIDE SEQUENCE [LARGE SCALE GENOMIC DNA]</scope>
    <source>
        <strain evidence="7 8">NPDC087045</strain>
    </source>
</reference>
<feature type="domain" description="HTH tetR-type" evidence="6">
    <location>
        <begin position="15"/>
        <end position="75"/>
    </location>
</feature>
<keyword evidence="4" id="KW-0804">Transcription</keyword>
<evidence type="ECO:0000256" key="5">
    <source>
        <dbReference type="PROSITE-ProRule" id="PRU00335"/>
    </source>
</evidence>
<keyword evidence="3 5" id="KW-0238">DNA-binding</keyword>
<dbReference type="PANTHER" id="PTHR30055">
    <property type="entry name" value="HTH-TYPE TRANSCRIPTIONAL REGULATOR RUTR"/>
    <property type="match status" value="1"/>
</dbReference>
<dbReference type="Pfam" id="PF00440">
    <property type="entry name" value="TetR_N"/>
    <property type="match status" value="1"/>
</dbReference>
<name>A0ABW8EWC9_9BURK</name>
<dbReference type="Gene3D" id="1.10.357.10">
    <property type="entry name" value="Tetracycline Repressor, domain 2"/>
    <property type="match status" value="1"/>
</dbReference>
<proteinExistence type="predicted"/>
<dbReference type="PRINTS" id="PR00455">
    <property type="entry name" value="HTHTETR"/>
</dbReference>
<keyword evidence="1" id="KW-0678">Repressor</keyword>
<keyword evidence="2" id="KW-0805">Transcription regulation</keyword>
<dbReference type="PROSITE" id="PS01081">
    <property type="entry name" value="HTH_TETR_1"/>
    <property type="match status" value="1"/>
</dbReference>
<dbReference type="PROSITE" id="PS50977">
    <property type="entry name" value="HTH_TETR_2"/>
    <property type="match status" value="1"/>
</dbReference>
<keyword evidence="8" id="KW-1185">Reference proteome</keyword>
<dbReference type="RefSeq" id="WP_050470618.1">
    <property type="nucleotide sequence ID" value="NZ_JBIUZV010000001.1"/>
</dbReference>
<dbReference type="InterPro" id="IPR001647">
    <property type="entry name" value="HTH_TetR"/>
</dbReference>
<comment type="caution">
    <text evidence="7">The sequence shown here is derived from an EMBL/GenBank/DDBJ whole genome shotgun (WGS) entry which is preliminary data.</text>
</comment>
<dbReference type="SUPFAM" id="SSF46689">
    <property type="entry name" value="Homeodomain-like"/>
    <property type="match status" value="1"/>
</dbReference>
<dbReference type="InterPro" id="IPR023772">
    <property type="entry name" value="DNA-bd_HTH_TetR-type_CS"/>
</dbReference>
<evidence type="ECO:0000256" key="3">
    <source>
        <dbReference type="ARBA" id="ARBA00023125"/>
    </source>
</evidence>
<sequence>MSDPEETGRRERKRVQMLGHLADTAARLFAAHGFDSVTMEQIAAEADVAKRTLYNHFPTKEATLAYWMDAELERDLAGLQDDVAKCPTFVSRLSCVLEASAAWCEKHPDYLVAYLRHRFLSIVVAGTDGNGTNGNGSDIMLAWQHLIAEGQRTGELNKNSPADQLATWFHHLYLGALLRWLTIPRLSLQKELNAITTLFIEGAGIREQAQKTPPPKTRSR</sequence>
<evidence type="ECO:0000256" key="2">
    <source>
        <dbReference type="ARBA" id="ARBA00023015"/>
    </source>
</evidence>
<feature type="DNA-binding region" description="H-T-H motif" evidence="5">
    <location>
        <begin position="38"/>
        <end position="57"/>
    </location>
</feature>
<evidence type="ECO:0000256" key="1">
    <source>
        <dbReference type="ARBA" id="ARBA00022491"/>
    </source>
</evidence>
<evidence type="ECO:0000256" key="4">
    <source>
        <dbReference type="ARBA" id="ARBA00023163"/>
    </source>
</evidence>
<evidence type="ECO:0000313" key="8">
    <source>
        <dbReference type="Proteomes" id="UP001617427"/>
    </source>
</evidence>
<dbReference type="SUPFAM" id="SSF48498">
    <property type="entry name" value="Tetracyclin repressor-like, C-terminal domain"/>
    <property type="match status" value="1"/>
</dbReference>
<evidence type="ECO:0000313" key="7">
    <source>
        <dbReference type="EMBL" id="MFJ3044391.1"/>
    </source>
</evidence>
<protein>
    <submittedName>
        <fullName evidence="7">TetR/AcrR family transcriptional regulator</fullName>
    </submittedName>
</protein>
<dbReference type="PANTHER" id="PTHR30055:SF234">
    <property type="entry name" value="HTH-TYPE TRANSCRIPTIONAL REGULATOR BETI"/>
    <property type="match status" value="1"/>
</dbReference>
<evidence type="ECO:0000259" key="6">
    <source>
        <dbReference type="PROSITE" id="PS50977"/>
    </source>
</evidence>